<feature type="transmembrane region" description="Helical" evidence="1">
    <location>
        <begin position="54"/>
        <end position="72"/>
    </location>
</feature>
<feature type="transmembrane region" description="Helical" evidence="1">
    <location>
        <begin position="84"/>
        <end position="106"/>
    </location>
</feature>
<reference evidence="2 3" key="1">
    <citation type="submission" date="2019-01" db="EMBL/GenBank/DDBJ databases">
        <title>Halorientalis sp. F13-25 a new haloarchaeum isolated from hypersaline water.</title>
        <authorList>
            <person name="Ana D.-V."/>
            <person name="Cristina S.-P."/>
            <person name="Antonio V."/>
        </authorList>
    </citation>
    <scope>NUCLEOTIDE SEQUENCE [LARGE SCALE GENOMIC DNA]</scope>
    <source>
        <strain evidence="2 3">F13-25</strain>
    </source>
</reference>
<gene>
    <name evidence="2" type="ORF">EAF64_17415</name>
</gene>
<dbReference type="AlphaFoldDB" id="A0A498KXS7"/>
<dbReference type="RefSeq" id="WP_129070258.1">
    <property type="nucleotide sequence ID" value="NZ_RDFA01000007.1"/>
</dbReference>
<keyword evidence="1" id="KW-0812">Transmembrane</keyword>
<sequence length="204" mass="22226">MPPLDQLSWVLSQSASGAILFTYTFENVAWALVKHLATGYLLYSILQRVRGRRLTVATVVAALVGSLGPDLIDKPLTLVGVLGYGRTFAHSLFTTAVILTAGFVLARRVDRTDLSGAFAVGYLSHLLVDMFGEVFGGLPYVDTAFLFWPVVVKRPIGLARPTLPVPKATIFLAIVVFAAVLWVLDGMVGLSDTARFVRHRLREP</sequence>
<organism evidence="2 3">
    <name type="scientific">Halorientalis pallida</name>
    <dbReference type="NCBI Taxonomy" id="2479928"/>
    <lineage>
        <taxon>Archaea</taxon>
        <taxon>Methanobacteriati</taxon>
        <taxon>Methanobacteriota</taxon>
        <taxon>Stenosarchaea group</taxon>
        <taxon>Halobacteria</taxon>
        <taxon>Halobacteriales</taxon>
        <taxon>Haloarculaceae</taxon>
        <taxon>Halorientalis</taxon>
    </lineage>
</organism>
<feature type="transmembrane region" description="Helical" evidence="1">
    <location>
        <begin position="20"/>
        <end position="42"/>
    </location>
</feature>
<keyword evidence="3" id="KW-1185">Reference proteome</keyword>
<keyword evidence="1" id="KW-0472">Membrane</keyword>
<protein>
    <submittedName>
        <fullName evidence="2">Metal-dependent hydrolase</fullName>
    </submittedName>
</protein>
<dbReference type="Pfam" id="PF04307">
    <property type="entry name" value="YdjM"/>
    <property type="match status" value="1"/>
</dbReference>
<feature type="transmembrane region" description="Helical" evidence="1">
    <location>
        <begin position="168"/>
        <end position="190"/>
    </location>
</feature>
<dbReference type="GO" id="GO:0016787">
    <property type="term" value="F:hydrolase activity"/>
    <property type="evidence" value="ECO:0007669"/>
    <property type="project" value="UniProtKB-KW"/>
</dbReference>
<keyword evidence="2" id="KW-0378">Hydrolase</keyword>
<proteinExistence type="predicted"/>
<comment type="caution">
    <text evidence="2">The sequence shown here is derived from an EMBL/GenBank/DDBJ whole genome shotgun (WGS) entry which is preliminary data.</text>
</comment>
<dbReference type="Proteomes" id="UP000289691">
    <property type="component" value="Unassembled WGS sequence"/>
</dbReference>
<accession>A0A498KXS7</accession>
<evidence type="ECO:0000313" key="3">
    <source>
        <dbReference type="Proteomes" id="UP000289691"/>
    </source>
</evidence>
<dbReference type="EMBL" id="RDFA01000007">
    <property type="protein sequence ID" value="RXK46925.1"/>
    <property type="molecule type" value="Genomic_DNA"/>
</dbReference>
<name>A0A498KXS7_9EURY</name>
<evidence type="ECO:0000313" key="2">
    <source>
        <dbReference type="EMBL" id="RXK46925.1"/>
    </source>
</evidence>
<evidence type="ECO:0000256" key="1">
    <source>
        <dbReference type="SAM" id="Phobius"/>
    </source>
</evidence>
<dbReference type="InterPro" id="IPR007404">
    <property type="entry name" value="YdjM-like"/>
</dbReference>
<feature type="transmembrane region" description="Helical" evidence="1">
    <location>
        <begin position="126"/>
        <end position="148"/>
    </location>
</feature>
<keyword evidence="1" id="KW-1133">Transmembrane helix</keyword>
<dbReference type="OrthoDB" id="200338at2157"/>